<gene>
    <name evidence="2" type="ORF">Dxin01_02954</name>
</gene>
<sequence>MTALTQLPKVEAAPKPTKADLWSQEASVELPDTAQLGWGVALFPVVLFLGGLLLKMM</sequence>
<organism evidence="2 3">
    <name type="scientific">Deinococcus xinjiangensis</name>
    <dbReference type="NCBI Taxonomy" id="457454"/>
    <lineage>
        <taxon>Bacteria</taxon>
        <taxon>Thermotogati</taxon>
        <taxon>Deinococcota</taxon>
        <taxon>Deinococci</taxon>
        <taxon>Deinococcales</taxon>
        <taxon>Deinococcaceae</taxon>
        <taxon>Deinococcus</taxon>
    </lineage>
</organism>
<feature type="transmembrane region" description="Helical" evidence="1">
    <location>
        <begin position="36"/>
        <end position="54"/>
    </location>
</feature>
<keyword evidence="1" id="KW-0812">Transmembrane</keyword>
<evidence type="ECO:0000313" key="2">
    <source>
        <dbReference type="EMBL" id="GAA5503199.1"/>
    </source>
</evidence>
<dbReference type="EMBL" id="BAABRN010000041">
    <property type="protein sequence ID" value="GAA5503199.1"/>
    <property type="molecule type" value="Genomic_DNA"/>
</dbReference>
<reference evidence="2 3" key="1">
    <citation type="submission" date="2024-02" db="EMBL/GenBank/DDBJ databases">
        <title>Deinococcus xinjiangensis NBRC 107630.</title>
        <authorList>
            <person name="Ichikawa N."/>
            <person name="Katano-Makiyama Y."/>
            <person name="Hidaka K."/>
        </authorList>
    </citation>
    <scope>NUCLEOTIDE SEQUENCE [LARGE SCALE GENOMIC DNA]</scope>
    <source>
        <strain evidence="2 3">NBRC 107630</strain>
    </source>
</reference>
<dbReference type="Proteomes" id="UP001458946">
    <property type="component" value="Unassembled WGS sequence"/>
</dbReference>
<comment type="caution">
    <text evidence="2">The sequence shown here is derived from an EMBL/GenBank/DDBJ whole genome shotgun (WGS) entry which is preliminary data.</text>
</comment>
<evidence type="ECO:0000256" key="1">
    <source>
        <dbReference type="SAM" id="Phobius"/>
    </source>
</evidence>
<keyword evidence="1" id="KW-0472">Membrane</keyword>
<keyword evidence="3" id="KW-1185">Reference proteome</keyword>
<accession>A0ABP9VD78</accession>
<dbReference type="RefSeq" id="WP_353543173.1">
    <property type="nucleotide sequence ID" value="NZ_BAABRN010000041.1"/>
</dbReference>
<name>A0ABP9VD78_9DEIO</name>
<keyword evidence="1" id="KW-1133">Transmembrane helix</keyword>
<evidence type="ECO:0000313" key="3">
    <source>
        <dbReference type="Proteomes" id="UP001458946"/>
    </source>
</evidence>
<protein>
    <submittedName>
        <fullName evidence="2">Uncharacterized protein</fullName>
    </submittedName>
</protein>
<proteinExistence type="predicted"/>